<organism evidence="1 2">
    <name type="scientific">Gymnopilus junonius</name>
    <name type="common">Spectacular rustgill mushroom</name>
    <name type="synonym">Gymnopilus spectabilis subsp. junonius</name>
    <dbReference type="NCBI Taxonomy" id="109634"/>
    <lineage>
        <taxon>Eukaryota</taxon>
        <taxon>Fungi</taxon>
        <taxon>Dikarya</taxon>
        <taxon>Basidiomycota</taxon>
        <taxon>Agaricomycotina</taxon>
        <taxon>Agaricomycetes</taxon>
        <taxon>Agaricomycetidae</taxon>
        <taxon>Agaricales</taxon>
        <taxon>Agaricineae</taxon>
        <taxon>Hymenogastraceae</taxon>
        <taxon>Gymnopilus</taxon>
    </lineage>
</organism>
<protein>
    <submittedName>
        <fullName evidence="1">Uncharacterized protein</fullName>
    </submittedName>
</protein>
<gene>
    <name evidence="1" type="ORF">CPB84DRAFT_554758</name>
</gene>
<keyword evidence="2" id="KW-1185">Reference proteome</keyword>
<reference evidence="1" key="1">
    <citation type="submission" date="2020-11" db="EMBL/GenBank/DDBJ databases">
        <authorList>
            <consortium name="DOE Joint Genome Institute"/>
            <person name="Ahrendt S."/>
            <person name="Riley R."/>
            <person name="Andreopoulos W."/>
            <person name="LaButti K."/>
            <person name="Pangilinan J."/>
            <person name="Ruiz-duenas F.J."/>
            <person name="Barrasa J.M."/>
            <person name="Sanchez-Garcia M."/>
            <person name="Camarero S."/>
            <person name="Miyauchi S."/>
            <person name="Serrano A."/>
            <person name="Linde D."/>
            <person name="Babiker R."/>
            <person name="Drula E."/>
            <person name="Ayuso-Fernandez I."/>
            <person name="Pacheco R."/>
            <person name="Padilla G."/>
            <person name="Ferreira P."/>
            <person name="Barriuso J."/>
            <person name="Kellner H."/>
            <person name="Castanera R."/>
            <person name="Alfaro M."/>
            <person name="Ramirez L."/>
            <person name="Pisabarro A.G."/>
            <person name="Kuo A."/>
            <person name="Tritt A."/>
            <person name="Lipzen A."/>
            <person name="He G."/>
            <person name="Yan M."/>
            <person name="Ng V."/>
            <person name="Cullen D."/>
            <person name="Martin F."/>
            <person name="Rosso M.-N."/>
            <person name="Henrissat B."/>
            <person name="Hibbett D."/>
            <person name="Martinez A.T."/>
            <person name="Grigoriev I.V."/>
        </authorList>
    </citation>
    <scope>NUCLEOTIDE SEQUENCE</scope>
    <source>
        <strain evidence="1">AH 44721</strain>
    </source>
</reference>
<evidence type="ECO:0000313" key="2">
    <source>
        <dbReference type="Proteomes" id="UP000724874"/>
    </source>
</evidence>
<evidence type="ECO:0000313" key="1">
    <source>
        <dbReference type="EMBL" id="KAF8875084.1"/>
    </source>
</evidence>
<dbReference type="EMBL" id="JADNYJ010000202">
    <property type="protein sequence ID" value="KAF8875084.1"/>
    <property type="molecule type" value="Genomic_DNA"/>
</dbReference>
<comment type="caution">
    <text evidence="1">The sequence shown here is derived from an EMBL/GenBank/DDBJ whole genome shotgun (WGS) entry which is preliminary data.</text>
</comment>
<dbReference type="AlphaFoldDB" id="A0A9P5NA04"/>
<proteinExistence type="predicted"/>
<sequence length="210" mass="21134">MGTANSGTIDGVTLPQGALATLGIVAFGELDLSNLSASTRDLTINGSGGIPIPLSGLSQSSVPTVYSPTHAEIANSLSLGLIESINVVFSLQSLLTNTVSLNFNAQNTIPFEITIDQLGTNAGLNGTTFFTFSHSFPSPGLIVPALGTANSGSIDNVPLPQGALATLGIIPAQELDLTGLSASVRALTISGSNGFPIPLSGLSQSSVPTT</sequence>
<accession>A0A9P5NA04</accession>
<dbReference type="Proteomes" id="UP000724874">
    <property type="component" value="Unassembled WGS sequence"/>
</dbReference>
<dbReference type="OrthoDB" id="3251634at2759"/>
<name>A0A9P5NA04_GYMJU</name>